<evidence type="ECO:0000256" key="2">
    <source>
        <dbReference type="ARBA" id="ARBA00022614"/>
    </source>
</evidence>
<comment type="caution">
    <text evidence="11">The sequence shown here is derived from an EMBL/GenBank/DDBJ whole genome shotgun (WGS) entry which is preliminary data.</text>
</comment>
<feature type="domain" description="Disease resistance R13L4/SHOC-2-like LRR" evidence="10">
    <location>
        <begin position="557"/>
        <end position="868"/>
    </location>
</feature>
<feature type="domain" description="Disease resistance protein winged helix" evidence="9">
    <location>
        <begin position="427"/>
        <end position="494"/>
    </location>
</feature>
<dbReference type="CDD" id="cd14798">
    <property type="entry name" value="RX-CC_like"/>
    <property type="match status" value="1"/>
</dbReference>
<evidence type="ECO:0000313" key="12">
    <source>
        <dbReference type="Proteomes" id="UP000775213"/>
    </source>
</evidence>
<evidence type="ECO:0000256" key="3">
    <source>
        <dbReference type="ARBA" id="ARBA00022737"/>
    </source>
</evidence>
<dbReference type="Gene3D" id="3.40.50.300">
    <property type="entry name" value="P-loop containing nucleotide triphosphate hydrolases"/>
    <property type="match status" value="1"/>
</dbReference>
<proteinExistence type="inferred from homology"/>
<name>A0AAV7H853_DENCH</name>
<evidence type="ECO:0000313" key="11">
    <source>
        <dbReference type="EMBL" id="KAH0469964.1"/>
    </source>
</evidence>
<dbReference type="GO" id="GO:0002758">
    <property type="term" value="P:innate immune response-activating signaling pathway"/>
    <property type="evidence" value="ECO:0007669"/>
    <property type="project" value="UniProtKB-ARBA"/>
</dbReference>
<evidence type="ECO:0000256" key="5">
    <source>
        <dbReference type="ARBA" id="ARBA00022821"/>
    </source>
</evidence>
<protein>
    <recommendedName>
        <fullName evidence="13">Disease resistance protein</fullName>
    </recommendedName>
</protein>
<dbReference type="InterPro" id="IPR055414">
    <property type="entry name" value="LRR_R13L4/SHOC2-like"/>
</dbReference>
<keyword evidence="12" id="KW-1185">Reference proteome</keyword>
<dbReference type="Pfam" id="PF18052">
    <property type="entry name" value="Rx_N"/>
    <property type="match status" value="1"/>
</dbReference>
<accession>A0AAV7H853</accession>
<dbReference type="PANTHER" id="PTHR36766">
    <property type="entry name" value="PLANT BROAD-SPECTRUM MILDEW RESISTANCE PROTEIN RPW8"/>
    <property type="match status" value="1"/>
</dbReference>
<evidence type="ECO:0008006" key="13">
    <source>
        <dbReference type="Google" id="ProtNLM"/>
    </source>
</evidence>
<comment type="similarity">
    <text evidence="1">Belongs to the disease resistance NB-LRR family.</text>
</comment>
<evidence type="ECO:0000256" key="6">
    <source>
        <dbReference type="ARBA" id="ARBA00022840"/>
    </source>
</evidence>
<dbReference type="InterPro" id="IPR003591">
    <property type="entry name" value="Leu-rich_rpt_typical-subtyp"/>
</dbReference>
<evidence type="ECO:0000259" key="10">
    <source>
        <dbReference type="Pfam" id="PF23598"/>
    </source>
</evidence>
<feature type="domain" description="NB-ARC" evidence="7">
    <location>
        <begin position="173"/>
        <end position="342"/>
    </location>
</feature>
<dbReference type="InterPro" id="IPR038005">
    <property type="entry name" value="RX-like_CC"/>
</dbReference>
<sequence length="1035" mass="118632">MAMILDAFMSKFSDLLADFVKEEVIMLLGVKDELHTLGRQMRRIQCLLNDAEKKKFDDSSTELWLSELKDVMYDAKDIIDLCRIEGTQLLADQNPESRTSSVRCDFSSAFSCFTSVPLRHEIGNRIKDINERLKQIYEDRERYKLEKSTISKTRQITLVDHFVVGREVEVAANSLVDRLLGEEVDEKCRLFAVTGMGGIGKTTLAQKIFKHPKIKTFFNLDPVWVCVSQTYSEIELLKHVIRGANGSYEDAITKAELEIILTDSVASGQSLFLVLDDVWRADVWVDLFRVPLYKSKGSVKILITTRFENVAKEMQAAYIHPVTHLSEESSWDMLRRRLFSEEEEEIATGLKELGLKLVKKCKGLPLAIKVSAGILLRKPRTKQAWTNFLNDNAWSISKLPKELSGALYLSFEDLPSHLKQCFLYFSLYPEDAWLDPHEFAQLWVAEGFITEQQDSLMEDLAEVYFNELLHRNLLLPGGPSDDKCKMHDLVRNLAIVLSNEEASFGASNVMNSTTSIKLRRLSVAKKGAAVEILDSVADQGALRTLLASRSNLLLDDERLRRLSNLRVLDISRTKIQILPDSIEKLVHLRYLKLNDTNITAIPESIKQLTNLQFLDISSCKNLIQLPNGITLLHNIRHLDIDETRISFIPKGIEKLQQLNYLGGFVVANNDSNSSKLEELNSLQQLRTLNIDNLKRPQNETIVLKELPYLSTLTLKFSLDSSSPSEEQQLALEELFDKIIPPQSLENFKIDKFFGRRFPNWMVSSSFKICLPNLTKLTFWNIKSCTQLPPLGQLSELRELDIVHVIKVKKIGTEFFGSDVNSTRTAFPKLKWLLISDFPKLEEWSFGIEVEQNTSSRLKLLPCLQKLTLMYCPLLKQLPEGLKCSPIRFLAIDFASSLKSVDNLPVEIEFLNLVDCKNLEKVCCPPTLKTLFVKDCEALAYVEKLDSLQRLCFTNISKDSLPEWLLELLRQRGELQNDSNYEFQLQLSCREKVLRECLKGGIYWNLIRHIPHAYVEWFGGYYLRYSKQPYVYNTNF</sequence>
<keyword evidence="5" id="KW-0611">Plant defense</keyword>
<dbReference type="Gene3D" id="3.80.10.10">
    <property type="entry name" value="Ribonuclease Inhibitor"/>
    <property type="match status" value="2"/>
</dbReference>
<feature type="domain" description="Disease resistance N-terminal" evidence="8">
    <location>
        <begin position="8"/>
        <end position="89"/>
    </location>
</feature>
<dbReference type="PANTHER" id="PTHR36766:SF70">
    <property type="entry name" value="DISEASE RESISTANCE PROTEIN RGA4"/>
    <property type="match status" value="1"/>
</dbReference>
<dbReference type="InterPro" id="IPR042197">
    <property type="entry name" value="Apaf_helical"/>
</dbReference>
<keyword evidence="2" id="KW-0433">Leucine-rich repeat</keyword>
<evidence type="ECO:0000259" key="7">
    <source>
        <dbReference type="Pfam" id="PF00931"/>
    </source>
</evidence>
<dbReference type="FunFam" id="1.10.10.10:FF:000322">
    <property type="entry name" value="Probable disease resistance protein At1g63360"/>
    <property type="match status" value="1"/>
</dbReference>
<dbReference type="InterPro" id="IPR041118">
    <property type="entry name" value="Rx_N"/>
</dbReference>
<dbReference type="GO" id="GO:0043531">
    <property type="term" value="F:ADP binding"/>
    <property type="evidence" value="ECO:0007669"/>
    <property type="project" value="InterPro"/>
</dbReference>
<dbReference type="AlphaFoldDB" id="A0AAV7H853"/>
<dbReference type="Pfam" id="PF00931">
    <property type="entry name" value="NB-ARC"/>
    <property type="match status" value="1"/>
</dbReference>
<dbReference type="Proteomes" id="UP000775213">
    <property type="component" value="Unassembled WGS sequence"/>
</dbReference>
<organism evidence="11 12">
    <name type="scientific">Dendrobium chrysotoxum</name>
    <name type="common">Orchid</name>
    <dbReference type="NCBI Taxonomy" id="161865"/>
    <lineage>
        <taxon>Eukaryota</taxon>
        <taxon>Viridiplantae</taxon>
        <taxon>Streptophyta</taxon>
        <taxon>Embryophyta</taxon>
        <taxon>Tracheophyta</taxon>
        <taxon>Spermatophyta</taxon>
        <taxon>Magnoliopsida</taxon>
        <taxon>Liliopsida</taxon>
        <taxon>Asparagales</taxon>
        <taxon>Orchidaceae</taxon>
        <taxon>Epidendroideae</taxon>
        <taxon>Malaxideae</taxon>
        <taxon>Dendrobiinae</taxon>
        <taxon>Dendrobium</taxon>
    </lineage>
</organism>
<dbReference type="Pfam" id="PF23598">
    <property type="entry name" value="LRR_14"/>
    <property type="match status" value="1"/>
</dbReference>
<keyword evidence="4" id="KW-0547">Nucleotide-binding</keyword>
<gene>
    <name evidence="11" type="ORF">IEQ34_001522</name>
</gene>
<keyword evidence="6" id="KW-0067">ATP-binding</keyword>
<dbReference type="GO" id="GO:0009626">
    <property type="term" value="P:plant-type hypersensitive response"/>
    <property type="evidence" value="ECO:0007669"/>
    <property type="project" value="UniProtKB-ARBA"/>
</dbReference>
<dbReference type="SUPFAM" id="SSF52540">
    <property type="entry name" value="P-loop containing nucleoside triphosphate hydrolases"/>
    <property type="match status" value="1"/>
</dbReference>
<dbReference type="GO" id="GO:0042742">
    <property type="term" value="P:defense response to bacterium"/>
    <property type="evidence" value="ECO:0007669"/>
    <property type="project" value="UniProtKB-ARBA"/>
</dbReference>
<dbReference type="InterPro" id="IPR036388">
    <property type="entry name" value="WH-like_DNA-bd_sf"/>
</dbReference>
<dbReference type="SUPFAM" id="SSF52058">
    <property type="entry name" value="L domain-like"/>
    <property type="match status" value="1"/>
</dbReference>
<dbReference type="Gene3D" id="1.10.8.430">
    <property type="entry name" value="Helical domain of apoptotic protease-activating factors"/>
    <property type="match status" value="1"/>
</dbReference>
<keyword evidence="3" id="KW-0677">Repeat</keyword>
<dbReference type="GO" id="GO:0005524">
    <property type="term" value="F:ATP binding"/>
    <property type="evidence" value="ECO:0007669"/>
    <property type="project" value="UniProtKB-KW"/>
</dbReference>
<evidence type="ECO:0000259" key="9">
    <source>
        <dbReference type="Pfam" id="PF23559"/>
    </source>
</evidence>
<evidence type="ECO:0000256" key="4">
    <source>
        <dbReference type="ARBA" id="ARBA00022741"/>
    </source>
</evidence>
<dbReference type="InterPro" id="IPR002182">
    <property type="entry name" value="NB-ARC"/>
</dbReference>
<evidence type="ECO:0000259" key="8">
    <source>
        <dbReference type="Pfam" id="PF18052"/>
    </source>
</evidence>
<dbReference type="SMART" id="SM00369">
    <property type="entry name" value="LRR_TYP"/>
    <property type="match status" value="3"/>
</dbReference>
<dbReference type="InterPro" id="IPR058922">
    <property type="entry name" value="WHD_DRP"/>
</dbReference>
<dbReference type="Gene3D" id="1.20.5.4130">
    <property type="match status" value="1"/>
</dbReference>
<reference evidence="11 12" key="1">
    <citation type="journal article" date="2021" name="Hortic Res">
        <title>Chromosome-scale assembly of the Dendrobium chrysotoxum genome enhances the understanding of orchid evolution.</title>
        <authorList>
            <person name="Zhang Y."/>
            <person name="Zhang G.Q."/>
            <person name="Zhang D."/>
            <person name="Liu X.D."/>
            <person name="Xu X.Y."/>
            <person name="Sun W.H."/>
            <person name="Yu X."/>
            <person name="Zhu X."/>
            <person name="Wang Z.W."/>
            <person name="Zhao X."/>
            <person name="Zhong W.Y."/>
            <person name="Chen H."/>
            <person name="Yin W.L."/>
            <person name="Huang T."/>
            <person name="Niu S.C."/>
            <person name="Liu Z.J."/>
        </authorList>
    </citation>
    <scope>NUCLEOTIDE SEQUENCE [LARGE SCALE GENOMIC DNA]</scope>
    <source>
        <strain evidence="11">Lindl</strain>
    </source>
</reference>
<dbReference type="Gene3D" id="1.10.10.10">
    <property type="entry name" value="Winged helix-like DNA-binding domain superfamily/Winged helix DNA-binding domain"/>
    <property type="match status" value="1"/>
</dbReference>
<dbReference type="InterPro" id="IPR032675">
    <property type="entry name" value="LRR_dom_sf"/>
</dbReference>
<dbReference type="Pfam" id="PF23559">
    <property type="entry name" value="WHD_DRP"/>
    <property type="match status" value="1"/>
</dbReference>
<dbReference type="EMBL" id="JAGFBR010000002">
    <property type="protein sequence ID" value="KAH0469964.1"/>
    <property type="molecule type" value="Genomic_DNA"/>
</dbReference>
<evidence type="ECO:0000256" key="1">
    <source>
        <dbReference type="ARBA" id="ARBA00008894"/>
    </source>
</evidence>
<dbReference type="InterPro" id="IPR027417">
    <property type="entry name" value="P-loop_NTPase"/>
</dbReference>
<dbReference type="PRINTS" id="PR00364">
    <property type="entry name" value="DISEASERSIST"/>
</dbReference>